<evidence type="ECO:0000256" key="3">
    <source>
        <dbReference type="ARBA" id="ARBA00022676"/>
    </source>
</evidence>
<dbReference type="PANTHER" id="PTHR33908">
    <property type="entry name" value="MANNOSYLTRANSFERASE YKCB-RELATED"/>
    <property type="match status" value="1"/>
</dbReference>
<keyword evidence="7 8" id="KW-0472">Membrane</keyword>
<gene>
    <name evidence="10" type="ORF">Pan241w_27280</name>
</gene>
<dbReference type="EMBL" id="CP036269">
    <property type="protein sequence ID" value="QDT42641.1"/>
    <property type="molecule type" value="Genomic_DNA"/>
</dbReference>
<evidence type="ECO:0000256" key="1">
    <source>
        <dbReference type="ARBA" id="ARBA00004651"/>
    </source>
</evidence>
<feature type="transmembrane region" description="Helical" evidence="8">
    <location>
        <begin position="191"/>
        <end position="220"/>
    </location>
</feature>
<organism evidence="10 11">
    <name type="scientific">Gimesia alba</name>
    <dbReference type="NCBI Taxonomy" id="2527973"/>
    <lineage>
        <taxon>Bacteria</taxon>
        <taxon>Pseudomonadati</taxon>
        <taxon>Planctomycetota</taxon>
        <taxon>Planctomycetia</taxon>
        <taxon>Planctomycetales</taxon>
        <taxon>Planctomycetaceae</taxon>
        <taxon>Gimesia</taxon>
    </lineage>
</organism>
<sequence length="619" mass="69091">MPILNAISSKQVHKPLIVCGAPLLLGALILVQTSSFRSVKSPTFDETFFLNTALTSVDQSELDQRISGEGVAPIPILLTYLPVAWSAGGSQRSERWQGEISDPPLINQARLLNALLVGIPTMLLIYFWLLHRRGFAAGFLGAALVTFSPTMIAHFSLATTDACFTLMALIALATLTRYWKAPSTRNLCWLAIAVSLAISAKYSGIFLLPCVLIIMVLVAIPQISAGSKKMLWLLFKRVTVSFSLLLLLLIPFTWAFHLFGFSGPLKTVPYAETPDYSAWVRVLGRGPVAERIMEVSHTHLKRPAPFAGVLFQFLHNSAGHDAYLMGQVSNTGWWYYFPLTWLWKSTPVELLLTVLGLILSVCFLLDLWKTWRHSRGEVPEIAAENSPSTMGQEPTNHAPLIWILAIAVLLGMSLTSRLNLGQRYLLTVYPLMFLFTIDQFMRWFKNKTFLVYTFAGLCFGFQILAITSIQPHYLAYFNGLVGGPEAGHKYLLDSNMDWGQDLPALKAALADLPPDDRDRCLLYYFGTARPEAYGISVLSLKETLPDDIDRWSSLALSVNHLQGLYTQGKDPFEGFRSLKPLKRAGYSIFLYDLKTPEAKQALQESIATLRKMQANEKTK</sequence>
<keyword evidence="5 8" id="KW-0812">Transmembrane</keyword>
<keyword evidence="11" id="KW-1185">Reference proteome</keyword>
<keyword evidence="4" id="KW-0808">Transferase</keyword>
<evidence type="ECO:0000313" key="10">
    <source>
        <dbReference type="EMBL" id="QDT42641.1"/>
    </source>
</evidence>
<evidence type="ECO:0000256" key="5">
    <source>
        <dbReference type="ARBA" id="ARBA00022692"/>
    </source>
</evidence>
<dbReference type="RefSeq" id="WP_145216221.1">
    <property type="nucleotide sequence ID" value="NZ_CP036269.1"/>
</dbReference>
<feature type="transmembrane region" description="Helical" evidence="8">
    <location>
        <begin position="398"/>
        <end position="415"/>
    </location>
</feature>
<evidence type="ECO:0000259" key="9">
    <source>
        <dbReference type="Pfam" id="PF13231"/>
    </source>
</evidence>
<keyword evidence="6 8" id="KW-1133">Transmembrane helix</keyword>
<dbReference type="GO" id="GO:0009103">
    <property type="term" value="P:lipopolysaccharide biosynthetic process"/>
    <property type="evidence" value="ECO:0007669"/>
    <property type="project" value="UniProtKB-ARBA"/>
</dbReference>
<keyword evidence="3" id="KW-0328">Glycosyltransferase</keyword>
<evidence type="ECO:0000313" key="11">
    <source>
        <dbReference type="Proteomes" id="UP000317171"/>
    </source>
</evidence>
<accession>A0A517RFJ5</accession>
<evidence type="ECO:0000256" key="2">
    <source>
        <dbReference type="ARBA" id="ARBA00022475"/>
    </source>
</evidence>
<proteinExistence type="predicted"/>
<comment type="subcellular location">
    <subcellularLocation>
        <location evidence="1">Cell membrane</location>
        <topology evidence="1">Multi-pass membrane protein</topology>
    </subcellularLocation>
</comment>
<dbReference type="KEGG" id="gaz:Pan241w_27280"/>
<dbReference type="Proteomes" id="UP000317171">
    <property type="component" value="Chromosome"/>
</dbReference>
<dbReference type="InterPro" id="IPR038731">
    <property type="entry name" value="RgtA/B/C-like"/>
</dbReference>
<dbReference type="GO" id="GO:0016763">
    <property type="term" value="F:pentosyltransferase activity"/>
    <property type="evidence" value="ECO:0007669"/>
    <property type="project" value="TreeGrafter"/>
</dbReference>
<feature type="transmembrane region" description="Helical" evidence="8">
    <location>
        <begin position="111"/>
        <end position="129"/>
    </location>
</feature>
<dbReference type="OrthoDB" id="224989at2"/>
<name>A0A517RFJ5_9PLAN</name>
<dbReference type="PANTHER" id="PTHR33908:SF11">
    <property type="entry name" value="MEMBRANE PROTEIN"/>
    <property type="match status" value="1"/>
</dbReference>
<feature type="transmembrane region" description="Helical" evidence="8">
    <location>
        <begin position="350"/>
        <end position="368"/>
    </location>
</feature>
<dbReference type="Pfam" id="PF13231">
    <property type="entry name" value="PMT_2"/>
    <property type="match status" value="1"/>
</dbReference>
<dbReference type="GO" id="GO:0005886">
    <property type="term" value="C:plasma membrane"/>
    <property type="evidence" value="ECO:0007669"/>
    <property type="project" value="UniProtKB-SubCell"/>
</dbReference>
<feature type="transmembrane region" description="Helical" evidence="8">
    <location>
        <begin position="162"/>
        <end position="179"/>
    </location>
</feature>
<dbReference type="InterPro" id="IPR050297">
    <property type="entry name" value="LipidA_mod_glycosyltrf_83"/>
</dbReference>
<dbReference type="AlphaFoldDB" id="A0A517RFJ5"/>
<protein>
    <recommendedName>
        <fullName evidence="9">Glycosyltransferase RgtA/B/C/D-like domain-containing protein</fullName>
    </recommendedName>
</protein>
<feature type="transmembrane region" description="Helical" evidence="8">
    <location>
        <begin position="449"/>
        <end position="469"/>
    </location>
</feature>
<evidence type="ECO:0000256" key="4">
    <source>
        <dbReference type="ARBA" id="ARBA00022679"/>
    </source>
</evidence>
<feature type="transmembrane region" description="Helical" evidence="8">
    <location>
        <begin position="135"/>
        <end position="155"/>
    </location>
</feature>
<keyword evidence="2" id="KW-1003">Cell membrane</keyword>
<feature type="transmembrane region" description="Helical" evidence="8">
    <location>
        <begin position="12"/>
        <end position="31"/>
    </location>
</feature>
<evidence type="ECO:0000256" key="6">
    <source>
        <dbReference type="ARBA" id="ARBA00022989"/>
    </source>
</evidence>
<evidence type="ECO:0000256" key="8">
    <source>
        <dbReference type="SAM" id="Phobius"/>
    </source>
</evidence>
<feature type="transmembrane region" description="Helical" evidence="8">
    <location>
        <begin position="240"/>
        <end position="259"/>
    </location>
</feature>
<reference evidence="10 11" key="1">
    <citation type="submission" date="2019-02" db="EMBL/GenBank/DDBJ databases">
        <title>Deep-cultivation of Planctomycetes and their phenomic and genomic characterization uncovers novel biology.</title>
        <authorList>
            <person name="Wiegand S."/>
            <person name="Jogler M."/>
            <person name="Boedeker C."/>
            <person name="Pinto D."/>
            <person name="Vollmers J."/>
            <person name="Rivas-Marin E."/>
            <person name="Kohn T."/>
            <person name="Peeters S.H."/>
            <person name="Heuer A."/>
            <person name="Rast P."/>
            <person name="Oberbeckmann S."/>
            <person name="Bunk B."/>
            <person name="Jeske O."/>
            <person name="Meyerdierks A."/>
            <person name="Storesund J.E."/>
            <person name="Kallscheuer N."/>
            <person name="Luecker S."/>
            <person name="Lage O.M."/>
            <person name="Pohl T."/>
            <person name="Merkel B.J."/>
            <person name="Hornburger P."/>
            <person name="Mueller R.-W."/>
            <person name="Bruemmer F."/>
            <person name="Labrenz M."/>
            <person name="Spormann A.M."/>
            <person name="Op den Camp H."/>
            <person name="Overmann J."/>
            <person name="Amann R."/>
            <person name="Jetten M.S.M."/>
            <person name="Mascher T."/>
            <person name="Medema M.H."/>
            <person name="Devos D.P."/>
            <person name="Kaster A.-K."/>
            <person name="Ovreas L."/>
            <person name="Rohde M."/>
            <person name="Galperin M.Y."/>
            <person name="Jogler C."/>
        </authorList>
    </citation>
    <scope>NUCLEOTIDE SEQUENCE [LARGE SCALE GENOMIC DNA]</scope>
    <source>
        <strain evidence="10 11">Pan241w</strain>
    </source>
</reference>
<feature type="domain" description="Glycosyltransferase RgtA/B/C/D-like" evidence="9">
    <location>
        <begin position="111"/>
        <end position="233"/>
    </location>
</feature>
<evidence type="ECO:0000256" key="7">
    <source>
        <dbReference type="ARBA" id="ARBA00023136"/>
    </source>
</evidence>